<evidence type="ECO:0000256" key="3">
    <source>
        <dbReference type="ARBA" id="ARBA00022730"/>
    </source>
</evidence>
<dbReference type="STRING" id="523846.Mfer_0853"/>
<dbReference type="InterPro" id="IPR019970">
    <property type="entry name" value="Ribosomall_uL4-arc"/>
</dbReference>
<dbReference type="InterPro" id="IPR002136">
    <property type="entry name" value="Ribosomal_uL4"/>
</dbReference>
<dbReference type="Gene3D" id="3.40.1370.10">
    <property type="match status" value="1"/>
</dbReference>
<dbReference type="Pfam" id="PF00573">
    <property type="entry name" value="Ribosomal_L4"/>
    <property type="match status" value="1"/>
</dbReference>
<evidence type="ECO:0000256" key="6">
    <source>
        <dbReference type="ARBA" id="ARBA00023274"/>
    </source>
</evidence>
<dbReference type="PANTHER" id="PTHR19431">
    <property type="entry name" value="60S RIBOSOMAL PROTEIN L4"/>
    <property type="match status" value="1"/>
</dbReference>
<name>E3GZB9_METFV</name>
<dbReference type="InterPro" id="IPR013000">
    <property type="entry name" value="Ribosomal_uL4_euk/arc_CS"/>
</dbReference>
<dbReference type="GO" id="GO:0006412">
    <property type="term" value="P:translation"/>
    <property type="evidence" value="ECO:0007669"/>
    <property type="project" value="UniProtKB-UniRule"/>
</dbReference>
<dbReference type="GO" id="GO:1990904">
    <property type="term" value="C:ribonucleoprotein complex"/>
    <property type="evidence" value="ECO:0007669"/>
    <property type="project" value="UniProtKB-KW"/>
</dbReference>
<evidence type="ECO:0000256" key="7">
    <source>
        <dbReference type="HAMAP-Rule" id="MF_01328"/>
    </source>
</evidence>
<dbReference type="FunFam" id="3.40.1370.10:FF:000011">
    <property type="entry name" value="50S ribosomal protein L4"/>
    <property type="match status" value="1"/>
</dbReference>
<dbReference type="GO" id="GO:0005840">
    <property type="term" value="C:ribosome"/>
    <property type="evidence" value="ECO:0007669"/>
    <property type="project" value="UniProtKB-KW"/>
</dbReference>
<evidence type="ECO:0000313" key="9">
    <source>
        <dbReference type="Proteomes" id="UP000002315"/>
    </source>
</evidence>
<sequence>MKANVYSLDGEVIEKVKLPEIFEEHLRPDLIKRAVLSIQTARIQPWGPNKMAGKRTTAVSRGAGYGIAMVPRIKTPPERAAFVPQAVGGRKAHPPKPEKIYHERINRKERRLALRSAIAATANKELVKQRGHRIDNVPEIPLIVEDKLSTLKKTRETREVFKKLGVMDDIIRAKKGRKIRSGKGKMRGRKYRKPKGPLIVVDEDRGIVLGARNHPGVDIVTVENLNVELLAPGTHPGRFTIYTKSALEKLEEMPW</sequence>
<comment type="similarity">
    <text evidence="1 7">Belongs to the universal ribosomal protein uL4 family.</text>
</comment>
<dbReference type="InterPro" id="IPR045240">
    <property type="entry name" value="Ribosomal_uL4_euk/arch"/>
</dbReference>
<dbReference type="OrthoDB" id="10737at2157"/>
<organism evidence="8 9">
    <name type="scientific">Methanothermus fervidus (strain ATCC 43054 / DSM 2088 / JCM 10308 / V24 S)</name>
    <dbReference type="NCBI Taxonomy" id="523846"/>
    <lineage>
        <taxon>Archaea</taxon>
        <taxon>Methanobacteriati</taxon>
        <taxon>Methanobacteriota</taxon>
        <taxon>Methanomada group</taxon>
        <taxon>Methanobacteria</taxon>
        <taxon>Methanobacteriales</taxon>
        <taxon>Methanothermaceae</taxon>
        <taxon>Methanothermus</taxon>
    </lineage>
</organism>
<comment type="function">
    <text evidence="7">One of the primary rRNA binding proteins, this protein initially binds near the 5'-end of the 23S rRNA. It is important during the early stages of 50S assembly. It makes multiple contacts with different domains of the 23S rRNA in the assembled 50S subunit and ribosome.</text>
</comment>
<evidence type="ECO:0000313" key="8">
    <source>
        <dbReference type="EMBL" id="ADP77651.1"/>
    </source>
</evidence>
<keyword evidence="5 7" id="KW-0689">Ribosomal protein</keyword>
<evidence type="ECO:0000256" key="5">
    <source>
        <dbReference type="ARBA" id="ARBA00022980"/>
    </source>
</evidence>
<evidence type="ECO:0000256" key="4">
    <source>
        <dbReference type="ARBA" id="ARBA00022884"/>
    </source>
</evidence>
<dbReference type="NCBIfam" id="TIGR03672">
    <property type="entry name" value="rpl4p_arch"/>
    <property type="match status" value="1"/>
</dbReference>
<dbReference type="PROSITE" id="PS00939">
    <property type="entry name" value="RIBOSOMAL_L1E"/>
    <property type="match status" value="1"/>
</dbReference>
<dbReference type="KEGG" id="mfv:Mfer_0853"/>
<proteinExistence type="inferred from homology"/>
<dbReference type="SUPFAM" id="SSF52166">
    <property type="entry name" value="Ribosomal protein L4"/>
    <property type="match status" value="1"/>
</dbReference>
<accession>E3GZB9</accession>
<dbReference type="InterPro" id="IPR023574">
    <property type="entry name" value="Ribosomal_uL4_dom_sf"/>
</dbReference>
<comment type="subunit">
    <text evidence="2 7">Part of the 50S ribosomal subunit.</text>
</comment>
<gene>
    <name evidence="7" type="primary">rpl4</name>
    <name evidence="8" type="ordered locus">Mfer_0853</name>
</gene>
<keyword evidence="6 7" id="KW-0687">Ribonucleoprotein</keyword>
<dbReference type="GO" id="GO:0003735">
    <property type="term" value="F:structural constituent of ribosome"/>
    <property type="evidence" value="ECO:0007669"/>
    <property type="project" value="InterPro"/>
</dbReference>
<keyword evidence="4 7" id="KW-0694">RNA-binding</keyword>
<dbReference type="GO" id="GO:0019843">
    <property type="term" value="F:rRNA binding"/>
    <property type="evidence" value="ECO:0007669"/>
    <property type="project" value="UniProtKB-UniRule"/>
</dbReference>
<evidence type="ECO:0000256" key="2">
    <source>
        <dbReference type="ARBA" id="ARBA00011838"/>
    </source>
</evidence>
<dbReference type="EMBL" id="CP002278">
    <property type="protein sequence ID" value="ADP77651.1"/>
    <property type="molecule type" value="Genomic_DNA"/>
</dbReference>
<protein>
    <recommendedName>
        <fullName evidence="7">Large ribosomal subunit protein uL4</fullName>
    </recommendedName>
</protein>
<keyword evidence="3 7" id="KW-0699">rRNA-binding</keyword>
<comment type="function">
    <text evidence="7">Forms part of the polypeptide exit tunnel.</text>
</comment>
<keyword evidence="9" id="KW-1185">Reference proteome</keyword>
<evidence type="ECO:0000256" key="1">
    <source>
        <dbReference type="ARBA" id="ARBA00010528"/>
    </source>
</evidence>
<dbReference type="Proteomes" id="UP000002315">
    <property type="component" value="Chromosome"/>
</dbReference>
<dbReference type="AlphaFoldDB" id="E3GZB9"/>
<reference evidence="8 9" key="1">
    <citation type="journal article" date="2010" name="Stand. Genomic Sci.">
        <title>Complete genome sequence of Methanothermus fervidus type strain (V24S).</title>
        <authorList>
            <person name="Anderson I."/>
            <person name="Djao O.D."/>
            <person name="Misra M."/>
            <person name="Chertkov O."/>
            <person name="Nolan M."/>
            <person name="Lucas S."/>
            <person name="Lapidus A."/>
            <person name="Del Rio T.G."/>
            <person name="Tice H."/>
            <person name="Cheng J.F."/>
            <person name="Tapia R."/>
            <person name="Han C."/>
            <person name="Goodwin L."/>
            <person name="Pitluck S."/>
            <person name="Liolios K."/>
            <person name="Ivanova N."/>
            <person name="Mavromatis K."/>
            <person name="Mikhailova N."/>
            <person name="Pati A."/>
            <person name="Brambilla E."/>
            <person name="Chen A."/>
            <person name="Palaniappan K."/>
            <person name="Land M."/>
            <person name="Hauser L."/>
            <person name="Chang Y.J."/>
            <person name="Jeffries C.D."/>
            <person name="Sikorski J."/>
            <person name="Spring S."/>
            <person name="Rohde M."/>
            <person name="Eichinger K."/>
            <person name="Huber H."/>
            <person name="Wirth R."/>
            <person name="Goker M."/>
            <person name="Detter J.C."/>
            <person name="Woyke T."/>
            <person name="Bristow J."/>
            <person name="Eisen J.A."/>
            <person name="Markowitz V."/>
            <person name="Hugenholtz P."/>
            <person name="Klenk H.P."/>
            <person name="Kyrpides N.C."/>
        </authorList>
    </citation>
    <scope>NUCLEOTIDE SEQUENCE [LARGE SCALE GENOMIC DNA]</scope>
    <source>
        <strain evidence="9">ATCC 43054 / DSM 2088 / JCM 10308 / V24 S</strain>
    </source>
</reference>
<dbReference type="HOGENOM" id="CLU_026535_0_0_2"/>
<dbReference type="HAMAP" id="MF_01328_A">
    <property type="entry name" value="Ribosomal_uL4_A"/>
    <property type="match status" value="1"/>
</dbReference>